<dbReference type="eggNOG" id="COG0609">
    <property type="taxonomic scope" value="Bacteria"/>
</dbReference>
<feature type="transmembrane region" description="Helical" evidence="8">
    <location>
        <begin position="202"/>
        <end position="221"/>
    </location>
</feature>
<evidence type="ECO:0000256" key="5">
    <source>
        <dbReference type="ARBA" id="ARBA00022692"/>
    </source>
</evidence>
<dbReference type="Proteomes" id="UP000001823">
    <property type="component" value="Chromosome"/>
</dbReference>
<dbReference type="InterPro" id="IPR000522">
    <property type="entry name" value="ABC_transptr_permease_BtuC"/>
</dbReference>
<evidence type="ECO:0000256" key="7">
    <source>
        <dbReference type="ARBA" id="ARBA00023136"/>
    </source>
</evidence>
<dbReference type="FunFam" id="1.10.3470.10:FF:000001">
    <property type="entry name" value="Vitamin B12 ABC transporter permease BtuC"/>
    <property type="match status" value="1"/>
</dbReference>
<sequence>MQESKKRKLLILLAIPLVILVLCIGTSIGSSNINIWDTISIVGNKIFNIPLRTGIKPEDVAIIWVIRLPRVLLAFGVGASLAVSGAIIQSILKNPLASPYTLGVSSGASLGVGIYIVLGISIPVIGNLAMPIIGFLCGVLTVFAVIIFSNKVDRGLSNNTVILAGMVLSLFTSAMLTTVTSICSEDLKAITMWQMGSFAMKSWSYVLAGIPFLIIGIFMAVRYTREMDILSFGEDGAKAIGVETKKVKKTLLVSVAILTGSAVALSGVIGFIDLITPHIVRKIFGASHKIVIPMCIILGGTLMVLTDLVSRTLIAPSELPVGAITALIGAPFFAYLYFGKRSR</sequence>
<keyword evidence="7 8" id="KW-0472">Membrane</keyword>
<keyword evidence="4" id="KW-1003">Cell membrane</keyword>
<feature type="transmembrane region" description="Helical" evidence="8">
    <location>
        <begin position="321"/>
        <end position="338"/>
    </location>
</feature>
<comment type="subcellular location">
    <subcellularLocation>
        <location evidence="1">Cell membrane</location>
        <topology evidence="1">Multi-pass membrane protein</topology>
    </subcellularLocation>
</comment>
<keyword evidence="5 8" id="KW-0812">Transmembrane</keyword>
<accession>A0A0H2YQ63</accession>
<dbReference type="Pfam" id="PF01032">
    <property type="entry name" value="FecCD"/>
    <property type="match status" value="1"/>
</dbReference>
<feature type="transmembrane region" description="Helical" evidence="8">
    <location>
        <begin position="61"/>
        <end position="88"/>
    </location>
</feature>
<evidence type="ECO:0000256" key="2">
    <source>
        <dbReference type="ARBA" id="ARBA00007935"/>
    </source>
</evidence>
<protein>
    <submittedName>
        <fullName evidence="9">Iron chelate uptake ABC transporter, FeCT family, permease protein</fullName>
    </submittedName>
</protein>
<evidence type="ECO:0000256" key="6">
    <source>
        <dbReference type="ARBA" id="ARBA00022989"/>
    </source>
</evidence>
<feature type="transmembrane region" description="Helical" evidence="8">
    <location>
        <begin position="100"/>
        <end position="122"/>
    </location>
</feature>
<evidence type="ECO:0000313" key="10">
    <source>
        <dbReference type="Proteomes" id="UP000001823"/>
    </source>
</evidence>
<name>A0A0H2YQ63_CLOP1</name>
<dbReference type="RefSeq" id="WP_003458539.1">
    <property type="nucleotide sequence ID" value="NC_008261.1"/>
</dbReference>
<feature type="transmembrane region" description="Helical" evidence="8">
    <location>
        <begin position="128"/>
        <end position="148"/>
    </location>
</feature>
<dbReference type="InterPro" id="IPR037294">
    <property type="entry name" value="ABC_BtuC-like"/>
</dbReference>
<evidence type="ECO:0000256" key="1">
    <source>
        <dbReference type="ARBA" id="ARBA00004651"/>
    </source>
</evidence>
<feature type="transmembrane region" description="Helical" evidence="8">
    <location>
        <begin position="160"/>
        <end position="182"/>
    </location>
</feature>
<dbReference type="GeneID" id="93002390"/>
<dbReference type="AlphaFoldDB" id="A0A0H2YQ63"/>
<dbReference type="SUPFAM" id="SSF81345">
    <property type="entry name" value="ABC transporter involved in vitamin B12 uptake, BtuC"/>
    <property type="match status" value="1"/>
</dbReference>
<dbReference type="PANTHER" id="PTHR30472:SF25">
    <property type="entry name" value="ABC TRANSPORTER PERMEASE PROTEIN MJ0876-RELATED"/>
    <property type="match status" value="1"/>
</dbReference>
<keyword evidence="6 8" id="KW-1133">Transmembrane helix</keyword>
<dbReference type="CDD" id="cd06550">
    <property type="entry name" value="TM_ABC_iron-siderophores_like"/>
    <property type="match status" value="1"/>
</dbReference>
<evidence type="ECO:0000256" key="8">
    <source>
        <dbReference type="SAM" id="Phobius"/>
    </source>
</evidence>
<dbReference type="GO" id="GO:0033214">
    <property type="term" value="P:siderophore-iron import into cell"/>
    <property type="evidence" value="ECO:0007669"/>
    <property type="project" value="TreeGrafter"/>
</dbReference>
<dbReference type="GO" id="GO:0022857">
    <property type="term" value="F:transmembrane transporter activity"/>
    <property type="evidence" value="ECO:0007669"/>
    <property type="project" value="InterPro"/>
</dbReference>
<keyword evidence="3" id="KW-0813">Transport</keyword>
<dbReference type="Gene3D" id="1.10.3470.10">
    <property type="entry name" value="ABC transporter involved in vitamin B12 uptake, BtuC"/>
    <property type="match status" value="1"/>
</dbReference>
<dbReference type="PaxDb" id="195103-CPF_1297"/>
<dbReference type="PANTHER" id="PTHR30472">
    <property type="entry name" value="FERRIC ENTEROBACTIN TRANSPORT SYSTEM PERMEASE PROTEIN"/>
    <property type="match status" value="1"/>
</dbReference>
<dbReference type="GO" id="GO:0005886">
    <property type="term" value="C:plasma membrane"/>
    <property type="evidence" value="ECO:0007669"/>
    <property type="project" value="UniProtKB-SubCell"/>
</dbReference>
<dbReference type="STRING" id="195103.CPF_1297"/>
<feature type="transmembrane region" description="Helical" evidence="8">
    <location>
        <begin position="290"/>
        <end position="309"/>
    </location>
</feature>
<comment type="similarity">
    <text evidence="2">Belongs to the binding-protein-dependent transport system permease family. FecCD subfamily.</text>
</comment>
<dbReference type="HOGENOM" id="CLU_013016_0_3_9"/>
<organism evidence="9 10">
    <name type="scientific">Clostridium perfringens (strain ATCC 13124 / DSM 756 / JCM 1290 / NCIMB 6125 / NCTC 8237 / Type A)</name>
    <dbReference type="NCBI Taxonomy" id="195103"/>
    <lineage>
        <taxon>Bacteria</taxon>
        <taxon>Bacillati</taxon>
        <taxon>Bacillota</taxon>
        <taxon>Clostridia</taxon>
        <taxon>Eubacteriales</taxon>
        <taxon>Clostridiaceae</taxon>
        <taxon>Clostridium</taxon>
    </lineage>
</organism>
<reference evidence="9 10" key="1">
    <citation type="journal article" date="2006" name="Genome Res.">
        <title>Skewed genomic variability in strains of the toxigenic bacterial pathogen, Clostridium perfringens.</title>
        <authorList>
            <person name="Myers G.S."/>
            <person name="Rasko D.A."/>
            <person name="Cheung J.K."/>
            <person name="Ravel J."/>
            <person name="Seshadri R."/>
            <person name="Deboy R.T."/>
            <person name="Ren Q."/>
            <person name="Varga J."/>
            <person name="Awad M.M."/>
            <person name="Brinkac L.M."/>
            <person name="Daugherty S.C."/>
            <person name="Haft D.H."/>
            <person name="Dodson R.J."/>
            <person name="Madupu R."/>
            <person name="Nelson W.C."/>
            <person name="Rosovitz M.J."/>
            <person name="Sullivan S.A."/>
            <person name="Khouri H."/>
            <person name="Dimitrov G.I."/>
            <person name="Watkins K.L."/>
            <person name="Mulligan S."/>
            <person name="Benton J."/>
            <person name="Radune D."/>
            <person name="Fisher D.J."/>
            <person name="Atkins H.S."/>
            <person name="Hiscox T."/>
            <person name="Jost B.H."/>
            <person name="Billington S.J."/>
            <person name="Songer J.G."/>
            <person name="McClane B.A."/>
            <person name="Titball R.W."/>
            <person name="Rood J.I."/>
            <person name="Melville S.B."/>
            <person name="Paulsen I.T."/>
        </authorList>
    </citation>
    <scope>NUCLEOTIDE SEQUENCE [LARGE SCALE GENOMIC DNA]</scope>
    <source>
        <strain evidence="10">ATCC 13124 / DSM 756 / JCM 1290 / NCIMB 6125 / NCTC 8237 / S 107 / Type A</strain>
    </source>
</reference>
<evidence type="ECO:0000256" key="4">
    <source>
        <dbReference type="ARBA" id="ARBA00022475"/>
    </source>
</evidence>
<feature type="transmembrane region" description="Helical" evidence="8">
    <location>
        <begin position="251"/>
        <end position="275"/>
    </location>
</feature>
<dbReference type="EMBL" id="CP000246">
    <property type="protein sequence ID" value="ABG82951.1"/>
    <property type="molecule type" value="Genomic_DNA"/>
</dbReference>
<dbReference type="KEGG" id="cpf:CPF_1297"/>
<keyword evidence="10" id="KW-1185">Reference proteome</keyword>
<gene>
    <name evidence="9" type="ordered locus">CPF_1297</name>
</gene>
<proteinExistence type="inferred from homology"/>
<evidence type="ECO:0000313" key="9">
    <source>
        <dbReference type="EMBL" id="ABG82951.1"/>
    </source>
</evidence>
<evidence type="ECO:0000256" key="3">
    <source>
        <dbReference type="ARBA" id="ARBA00022448"/>
    </source>
</evidence>